<dbReference type="PANTHER" id="PTHR48101:SF1">
    <property type="entry name" value="METHYLMALONYL-COA MUTASE, LARGE SUBUNIT"/>
    <property type="match status" value="1"/>
</dbReference>
<dbReference type="Proteomes" id="UP001585018">
    <property type="component" value="Unassembled WGS sequence"/>
</dbReference>
<keyword evidence="6" id="KW-1185">Reference proteome</keyword>
<dbReference type="InterPro" id="IPR006099">
    <property type="entry name" value="MeMalonylCoA_mutase_a/b_cat"/>
</dbReference>
<name>A0ABV5DE72_9ACTN</name>
<feature type="region of interest" description="Disordered" evidence="3">
    <location>
        <begin position="1"/>
        <end position="24"/>
    </location>
</feature>
<feature type="compositionally biased region" description="Polar residues" evidence="3">
    <location>
        <begin position="1"/>
        <end position="10"/>
    </location>
</feature>
<evidence type="ECO:0000256" key="1">
    <source>
        <dbReference type="ARBA" id="ARBA00011870"/>
    </source>
</evidence>
<reference evidence="5 6" key="1">
    <citation type="submission" date="2024-01" db="EMBL/GenBank/DDBJ databases">
        <title>Genome mining of biosynthetic gene clusters to explore secondary metabolites of Streptomyces sp.</title>
        <authorList>
            <person name="Baig A."/>
            <person name="Ajitkumar Shintre N."/>
            <person name="Kumar H."/>
            <person name="Anbarasu A."/>
            <person name="Ramaiah S."/>
        </authorList>
    </citation>
    <scope>NUCLEOTIDE SEQUENCE [LARGE SCALE GENOMIC DNA]</scope>
    <source>
        <strain evidence="5 6">A03</strain>
    </source>
</reference>
<protein>
    <submittedName>
        <fullName evidence="5">Methylmalonyl-CoA mutase family protein</fullName>
    </submittedName>
</protein>
<dbReference type="Gene3D" id="3.20.20.240">
    <property type="entry name" value="Methylmalonyl-CoA mutase"/>
    <property type="match status" value="1"/>
</dbReference>
<organism evidence="5 6">
    <name type="scientific">Streptomyces parvulus</name>
    <dbReference type="NCBI Taxonomy" id="146923"/>
    <lineage>
        <taxon>Bacteria</taxon>
        <taxon>Bacillati</taxon>
        <taxon>Actinomycetota</taxon>
        <taxon>Actinomycetes</taxon>
        <taxon>Kitasatosporales</taxon>
        <taxon>Streptomycetaceae</taxon>
        <taxon>Streptomyces</taxon>
    </lineage>
</organism>
<dbReference type="EMBL" id="JAYMRR010000010">
    <property type="protein sequence ID" value="MFB8751013.1"/>
    <property type="molecule type" value="Genomic_DNA"/>
</dbReference>
<dbReference type="SUPFAM" id="SSF51703">
    <property type="entry name" value="Cobalamin (vitamin B12)-dependent enzymes"/>
    <property type="match status" value="1"/>
</dbReference>
<feature type="domain" description="Methylmalonyl-CoA mutase alpha/beta chain catalytic" evidence="4">
    <location>
        <begin position="7"/>
        <end position="520"/>
    </location>
</feature>
<accession>A0ABV5DE72</accession>
<dbReference type="RefSeq" id="WP_376719236.1">
    <property type="nucleotide sequence ID" value="NZ_JAYMRR010000010.1"/>
</dbReference>
<evidence type="ECO:0000259" key="4">
    <source>
        <dbReference type="Pfam" id="PF01642"/>
    </source>
</evidence>
<keyword evidence="2" id="KW-0413">Isomerase</keyword>
<evidence type="ECO:0000256" key="3">
    <source>
        <dbReference type="SAM" id="MobiDB-lite"/>
    </source>
</evidence>
<gene>
    <name evidence="5" type="ORF">VSS30_19640</name>
</gene>
<dbReference type="Pfam" id="PF01642">
    <property type="entry name" value="MM_CoA_mutase"/>
    <property type="match status" value="1"/>
</dbReference>
<comment type="subunit">
    <text evidence="1">Heterodimer of an alpha and a beta chain.</text>
</comment>
<dbReference type="InterPro" id="IPR006098">
    <property type="entry name" value="MMCoA_mutase_a_cat"/>
</dbReference>
<evidence type="ECO:0000313" key="5">
    <source>
        <dbReference type="EMBL" id="MFB8751013.1"/>
    </source>
</evidence>
<dbReference type="InterPro" id="IPR016176">
    <property type="entry name" value="Cbl-dep_enz_cat"/>
</dbReference>
<sequence>MENRRTTQSGLPIEPVYGPGDQEGWDPAERLGEPGRYPFTRGVYPSMYTGRPWTMRQYAGFGTATESNARYKQLIANGTMGLSVAFDLPTQMGHDSDAPIASGEVGKVGVAIDSVDDMRVLFGGIPLDKVSTSMTINAPASLLLLLYQLVAEEQGVSADRLTGTIQNDVLKEYIARGTYIFPPKPSLRLIADIFKYCRAEIPKWNTISISGYHMAEAGASPAQEIAFTLADGIEYVRTAVAAGMDVDNFAPRLSFFFVARTTILEEVAKFRAARRIWARVMREEFGAKNPKSLMLRFHTQTAGVQLTAQQPEVNLVRVAVQGLGAVLGGTQSLHTNSFDEAIALPTDKSARLALRTQQVLAYETDVTATVDPFAGSYVVEKLTDDLEIEINTLLGRIEDLGGAVAAIEHGFQKDEIERSAYRITQETDSGERVVVGVNRFQLDEEEPYEPLRVDPAIEAQQAERLARLRAERDQVAVDTALVALRKAAEGEDNVLYPMKDALRARATVGEVCNTLREVWGTHIPTDAY</sequence>
<comment type="caution">
    <text evidence="5">The sequence shown here is derived from an EMBL/GenBank/DDBJ whole genome shotgun (WGS) entry which is preliminary data.</text>
</comment>
<proteinExistence type="predicted"/>
<dbReference type="NCBIfam" id="TIGR00641">
    <property type="entry name" value="acid_CoA_mut_N"/>
    <property type="match status" value="1"/>
</dbReference>
<dbReference type="PANTHER" id="PTHR48101">
    <property type="entry name" value="METHYLMALONYL-COA MUTASE, MITOCHONDRIAL-RELATED"/>
    <property type="match status" value="1"/>
</dbReference>
<evidence type="ECO:0000256" key="2">
    <source>
        <dbReference type="ARBA" id="ARBA00023235"/>
    </source>
</evidence>
<evidence type="ECO:0000313" key="6">
    <source>
        <dbReference type="Proteomes" id="UP001585018"/>
    </source>
</evidence>